<feature type="domain" description="F-box associated beta-propeller type 1" evidence="1">
    <location>
        <begin position="92"/>
        <end position="269"/>
    </location>
</feature>
<proteinExistence type="predicted"/>
<dbReference type="InterPro" id="IPR050796">
    <property type="entry name" value="SCF_F-box_component"/>
</dbReference>
<evidence type="ECO:0000259" key="1">
    <source>
        <dbReference type="Pfam" id="PF07734"/>
    </source>
</evidence>
<organism evidence="2 3">
    <name type="scientific">Stylosanthes scabra</name>
    <dbReference type="NCBI Taxonomy" id="79078"/>
    <lineage>
        <taxon>Eukaryota</taxon>
        <taxon>Viridiplantae</taxon>
        <taxon>Streptophyta</taxon>
        <taxon>Embryophyta</taxon>
        <taxon>Tracheophyta</taxon>
        <taxon>Spermatophyta</taxon>
        <taxon>Magnoliopsida</taxon>
        <taxon>eudicotyledons</taxon>
        <taxon>Gunneridae</taxon>
        <taxon>Pentapetalae</taxon>
        <taxon>rosids</taxon>
        <taxon>fabids</taxon>
        <taxon>Fabales</taxon>
        <taxon>Fabaceae</taxon>
        <taxon>Papilionoideae</taxon>
        <taxon>50 kb inversion clade</taxon>
        <taxon>dalbergioids sensu lato</taxon>
        <taxon>Dalbergieae</taxon>
        <taxon>Pterocarpus clade</taxon>
        <taxon>Stylosanthes</taxon>
    </lineage>
</organism>
<reference evidence="2 3" key="1">
    <citation type="journal article" date="2023" name="Plants (Basel)">
        <title>Bridging the Gap: Combining Genomics and Transcriptomics Approaches to Understand Stylosanthes scabra, an Orphan Legume from the Brazilian Caatinga.</title>
        <authorList>
            <person name="Ferreira-Neto J.R.C."/>
            <person name="da Silva M.D."/>
            <person name="Binneck E."/>
            <person name="de Melo N.F."/>
            <person name="da Silva R.H."/>
            <person name="de Melo A.L.T.M."/>
            <person name="Pandolfi V."/>
            <person name="Bustamante F.O."/>
            <person name="Brasileiro-Vidal A.C."/>
            <person name="Benko-Iseppon A.M."/>
        </authorList>
    </citation>
    <scope>NUCLEOTIDE SEQUENCE [LARGE SCALE GENOMIC DNA]</scope>
    <source>
        <tissue evidence="2">Leaves</tissue>
    </source>
</reference>
<dbReference type="Pfam" id="PF07734">
    <property type="entry name" value="FBA_1"/>
    <property type="match status" value="1"/>
</dbReference>
<gene>
    <name evidence="2" type="ORF">PIB30_080206</name>
</gene>
<keyword evidence="3" id="KW-1185">Reference proteome</keyword>
<protein>
    <recommendedName>
        <fullName evidence="1">F-box associated beta-propeller type 1 domain-containing protein</fullName>
    </recommendedName>
</protein>
<comment type="caution">
    <text evidence="2">The sequence shown here is derived from an EMBL/GenBank/DDBJ whole genome shotgun (WGS) entry which is preliminary data.</text>
</comment>
<evidence type="ECO:0000313" key="3">
    <source>
        <dbReference type="Proteomes" id="UP001341840"/>
    </source>
</evidence>
<sequence length="308" mass="35150">MNMNDPPPADDQLPIFDEEILWKIFGKWDPKTAGKCRALSNKWRMRLTNPLFAKHNFSENKHRNMQIVAFLASSGRGDECFSMVRVDMQTRQQCQGRLPESIRNFSSFQVIGSSNGLLCIKFILGTAHSELTVWNPLTRRRISTQDHSSKQKDFAVSQYAFGHIFDTLYYALLHVFKEKFADRTVHWSLYSSVTKNWNLKGSFEGTFEKLGPTYVVLKGVVYWIGWQGVAIPKPKCIVSFNLRNRAVVEEEIPQKAKSTFHTLSILKDEVAFISSFYEGQFTIVVDVTKSPALDHLDQSGPKCLGSLL</sequence>
<dbReference type="Proteomes" id="UP001341840">
    <property type="component" value="Unassembled WGS sequence"/>
</dbReference>
<dbReference type="InterPro" id="IPR006527">
    <property type="entry name" value="F-box-assoc_dom_typ1"/>
</dbReference>
<dbReference type="SUPFAM" id="SSF81383">
    <property type="entry name" value="F-box domain"/>
    <property type="match status" value="1"/>
</dbReference>
<dbReference type="EMBL" id="JASCZI010121990">
    <property type="protein sequence ID" value="MED6163467.1"/>
    <property type="molecule type" value="Genomic_DNA"/>
</dbReference>
<name>A0ABU6US58_9FABA</name>
<dbReference type="InterPro" id="IPR017451">
    <property type="entry name" value="F-box-assoc_interact_dom"/>
</dbReference>
<evidence type="ECO:0000313" key="2">
    <source>
        <dbReference type="EMBL" id="MED6163467.1"/>
    </source>
</evidence>
<dbReference type="PANTHER" id="PTHR31672:SF13">
    <property type="entry name" value="F-BOX PROTEIN CPR30-LIKE"/>
    <property type="match status" value="1"/>
</dbReference>
<dbReference type="InterPro" id="IPR036047">
    <property type="entry name" value="F-box-like_dom_sf"/>
</dbReference>
<dbReference type="NCBIfam" id="TIGR01640">
    <property type="entry name" value="F_box_assoc_1"/>
    <property type="match status" value="1"/>
</dbReference>
<accession>A0ABU6US58</accession>
<dbReference type="PANTHER" id="PTHR31672">
    <property type="entry name" value="BNACNNG10540D PROTEIN"/>
    <property type="match status" value="1"/>
</dbReference>